<dbReference type="InterPro" id="IPR000719">
    <property type="entry name" value="Prot_kinase_dom"/>
</dbReference>
<evidence type="ECO:0000256" key="7">
    <source>
        <dbReference type="ARBA" id="ARBA00047899"/>
    </source>
</evidence>
<evidence type="ECO:0000256" key="3">
    <source>
        <dbReference type="ARBA" id="ARBA00022679"/>
    </source>
</evidence>
<gene>
    <name evidence="10" type="ORF">IMG5_146080</name>
</gene>
<evidence type="ECO:0000256" key="5">
    <source>
        <dbReference type="ARBA" id="ARBA00022777"/>
    </source>
</evidence>
<dbReference type="eggNOG" id="KOG0591">
    <property type="taxonomic scope" value="Eukaryota"/>
</dbReference>
<keyword evidence="6" id="KW-0067">ATP-binding</keyword>
<keyword evidence="3 10" id="KW-0808">Transferase</keyword>
<dbReference type="Pfam" id="PF00069">
    <property type="entry name" value="Pkinase"/>
    <property type="match status" value="1"/>
</dbReference>
<dbReference type="PROSITE" id="PS50011">
    <property type="entry name" value="PROTEIN_KINASE_DOM"/>
    <property type="match status" value="1"/>
</dbReference>
<protein>
    <recommendedName>
        <fullName evidence="1">non-specific serine/threonine protein kinase</fullName>
        <ecNumber evidence="1">2.7.11.1</ecNumber>
    </recommendedName>
</protein>
<keyword evidence="11" id="KW-1185">Reference proteome</keyword>
<evidence type="ECO:0000313" key="11">
    <source>
        <dbReference type="Proteomes" id="UP000008983"/>
    </source>
</evidence>
<proteinExistence type="predicted"/>
<evidence type="ECO:0000256" key="1">
    <source>
        <dbReference type="ARBA" id="ARBA00012513"/>
    </source>
</evidence>
<dbReference type="InterPro" id="IPR011009">
    <property type="entry name" value="Kinase-like_dom_sf"/>
</dbReference>
<feature type="non-terminal residue" evidence="10">
    <location>
        <position position="351"/>
    </location>
</feature>
<dbReference type="GeneID" id="14906025"/>
<dbReference type="InParanoid" id="G0QXZ2"/>
<evidence type="ECO:0000259" key="9">
    <source>
        <dbReference type="PROSITE" id="PS50011"/>
    </source>
</evidence>
<dbReference type="OrthoDB" id="248923at2759"/>
<dbReference type="GO" id="GO:0005524">
    <property type="term" value="F:ATP binding"/>
    <property type="evidence" value="ECO:0007669"/>
    <property type="project" value="UniProtKB-KW"/>
</dbReference>
<dbReference type="PANTHER" id="PTHR44899:SF3">
    <property type="entry name" value="SERINE_THREONINE-PROTEIN KINASE NEK1"/>
    <property type="match status" value="1"/>
</dbReference>
<comment type="catalytic activity">
    <reaction evidence="7">
        <text>L-threonyl-[protein] + ATP = O-phospho-L-threonyl-[protein] + ADP + H(+)</text>
        <dbReference type="Rhea" id="RHEA:46608"/>
        <dbReference type="Rhea" id="RHEA-COMP:11060"/>
        <dbReference type="Rhea" id="RHEA-COMP:11605"/>
        <dbReference type="ChEBI" id="CHEBI:15378"/>
        <dbReference type="ChEBI" id="CHEBI:30013"/>
        <dbReference type="ChEBI" id="CHEBI:30616"/>
        <dbReference type="ChEBI" id="CHEBI:61977"/>
        <dbReference type="ChEBI" id="CHEBI:456216"/>
        <dbReference type="EC" id="2.7.11.1"/>
    </reaction>
</comment>
<keyword evidence="4" id="KW-0547">Nucleotide-binding</keyword>
<dbReference type="SUPFAM" id="SSF56112">
    <property type="entry name" value="Protein kinase-like (PK-like)"/>
    <property type="match status" value="1"/>
</dbReference>
<dbReference type="EMBL" id="GL984092">
    <property type="protein sequence ID" value="EGR29917.1"/>
    <property type="molecule type" value="Genomic_DNA"/>
</dbReference>
<reference evidence="10 11" key="1">
    <citation type="submission" date="2011-07" db="EMBL/GenBank/DDBJ databases">
        <authorList>
            <person name="Coyne R."/>
            <person name="Brami D."/>
            <person name="Johnson J."/>
            <person name="Hostetler J."/>
            <person name="Hannick L."/>
            <person name="Clark T."/>
            <person name="Cassidy-Hanley D."/>
            <person name="Inman J."/>
        </authorList>
    </citation>
    <scope>NUCLEOTIDE SEQUENCE [LARGE SCALE GENOMIC DNA]</scope>
    <source>
        <strain evidence="10 11">G5</strain>
    </source>
</reference>
<evidence type="ECO:0000256" key="8">
    <source>
        <dbReference type="ARBA" id="ARBA00048679"/>
    </source>
</evidence>
<evidence type="ECO:0000256" key="4">
    <source>
        <dbReference type="ARBA" id="ARBA00022741"/>
    </source>
</evidence>
<accession>G0QXZ2</accession>
<dbReference type="GO" id="GO:0004674">
    <property type="term" value="F:protein serine/threonine kinase activity"/>
    <property type="evidence" value="ECO:0007669"/>
    <property type="project" value="UniProtKB-KW"/>
</dbReference>
<dbReference type="PANTHER" id="PTHR44899">
    <property type="entry name" value="CAMK FAMILY PROTEIN KINASE"/>
    <property type="match status" value="1"/>
</dbReference>
<evidence type="ECO:0000256" key="6">
    <source>
        <dbReference type="ARBA" id="ARBA00022840"/>
    </source>
</evidence>
<dbReference type="AlphaFoldDB" id="G0QXZ2"/>
<organism evidence="10 11">
    <name type="scientific">Ichthyophthirius multifiliis</name>
    <name type="common">White spot disease agent</name>
    <name type="synonym">Ich</name>
    <dbReference type="NCBI Taxonomy" id="5932"/>
    <lineage>
        <taxon>Eukaryota</taxon>
        <taxon>Sar</taxon>
        <taxon>Alveolata</taxon>
        <taxon>Ciliophora</taxon>
        <taxon>Intramacronucleata</taxon>
        <taxon>Oligohymenophorea</taxon>
        <taxon>Hymenostomatida</taxon>
        <taxon>Ophryoglenina</taxon>
        <taxon>Ichthyophthirius</taxon>
    </lineage>
</organism>
<dbReference type="STRING" id="857967.G0QXZ2"/>
<keyword evidence="5 10" id="KW-0418">Kinase</keyword>
<dbReference type="Gene3D" id="1.10.510.10">
    <property type="entry name" value="Transferase(Phosphotransferase) domain 1"/>
    <property type="match status" value="1"/>
</dbReference>
<dbReference type="GO" id="GO:0106310">
    <property type="term" value="F:protein serine kinase activity"/>
    <property type="evidence" value="ECO:0007669"/>
    <property type="project" value="RHEA"/>
</dbReference>
<evidence type="ECO:0000256" key="2">
    <source>
        <dbReference type="ARBA" id="ARBA00022527"/>
    </source>
</evidence>
<dbReference type="OMA" id="MNYGYKF"/>
<feature type="domain" description="Protein kinase" evidence="9">
    <location>
        <begin position="27"/>
        <end position="282"/>
    </location>
</feature>
<dbReference type="Proteomes" id="UP000008983">
    <property type="component" value="Unassembled WGS sequence"/>
</dbReference>
<dbReference type="EC" id="2.7.11.1" evidence="1"/>
<keyword evidence="2" id="KW-0723">Serine/threonine-protein kinase</keyword>
<dbReference type="InterPro" id="IPR051131">
    <property type="entry name" value="NEK_Ser/Thr_kinase_NIMA"/>
</dbReference>
<comment type="catalytic activity">
    <reaction evidence="8">
        <text>L-seryl-[protein] + ATP = O-phospho-L-seryl-[protein] + ADP + H(+)</text>
        <dbReference type="Rhea" id="RHEA:17989"/>
        <dbReference type="Rhea" id="RHEA-COMP:9863"/>
        <dbReference type="Rhea" id="RHEA-COMP:11604"/>
        <dbReference type="ChEBI" id="CHEBI:15378"/>
        <dbReference type="ChEBI" id="CHEBI:29999"/>
        <dbReference type="ChEBI" id="CHEBI:30616"/>
        <dbReference type="ChEBI" id="CHEBI:83421"/>
        <dbReference type="ChEBI" id="CHEBI:456216"/>
        <dbReference type="EC" id="2.7.11.1"/>
    </reaction>
</comment>
<name>G0QXZ2_ICHMU</name>
<sequence>MYEPYYNTLLDIILKMKELIEALFPQYEYSESLGNGKFSATFKVKDKQLNLQLCVKVFYIQGMNEQNMDKLFDIYTRLQNIKNPNIIKIINSVYNNEKTHFIVVSEFIQGGNIFQDILKRIEYQKPYLESEIWDYLFQISNGLKALHDLKIIHTELKTQNIFLQNERQIKIGDIGIRYLISQNNINGCPFYKSPESFLGIQNKKSDIWSLGCLLYEMIYQKPLFLGNNLEELHKKIQKAQLPKMTSFNKNIIYLIENLVQSNQQERPEINIILQIVSLNIVLVLNQKTQIQIKYFFQINKKQNRLVNIIKLTKIIICPKQMRLRNQNPKLYTNNNILIANQIINTMSKLQS</sequence>
<dbReference type="RefSeq" id="XP_004031153.1">
    <property type="nucleotide sequence ID" value="XM_004031105.1"/>
</dbReference>
<evidence type="ECO:0000313" key="10">
    <source>
        <dbReference type="EMBL" id="EGR29917.1"/>
    </source>
</evidence>